<name>A0A814P581_9BILA</name>
<accession>A0A814P581</accession>
<organism evidence="1 2">
    <name type="scientific">Rotaria sordida</name>
    <dbReference type="NCBI Taxonomy" id="392033"/>
    <lineage>
        <taxon>Eukaryota</taxon>
        <taxon>Metazoa</taxon>
        <taxon>Spiralia</taxon>
        <taxon>Gnathifera</taxon>
        <taxon>Rotifera</taxon>
        <taxon>Eurotatoria</taxon>
        <taxon>Bdelloidea</taxon>
        <taxon>Philodinida</taxon>
        <taxon>Philodinidae</taxon>
        <taxon>Rotaria</taxon>
    </lineage>
</organism>
<evidence type="ECO:0008006" key="3">
    <source>
        <dbReference type="Google" id="ProtNLM"/>
    </source>
</evidence>
<reference evidence="1" key="1">
    <citation type="submission" date="2021-02" db="EMBL/GenBank/DDBJ databases">
        <authorList>
            <person name="Nowell W R."/>
        </authorList>
    </citation>
    <scope>NUCLEOTIDE SEQUENCE</scope>
</reference>
<protein>
    <recommendedName>
        <fullName evidence="3">F-box domain-containing protein</fullName>
    </recommendedName>
</protein>
<dbReference type="Proteomes" id="UP000663864">
    <property type="component" value="Unassembled WGS sequence"/>
</dbReference>
<dbReference type="AlphaFoldDB" id="A0A814P581"/>
<evidence type="ECO:0000313" key="2">
    <source>
        <dbReference type="Proteomes" id="UP000663864"/>
    </source>
</evidence>
<dbReference type="EMBL" id="CAJNOT010000879">
    <property type="protein sequence ID" value="CAF1100941.1"/>
    <property type="molecule type" value="Genomic_DNA"/>
</dbReference>
<evidence type="ECO:0000313" key="1">
    <source>
        <dbReference type="EMBL" id="CAF1100941.1"/>
    </source>
</evidence>
<sequence length="441" mass="51344">MSSMNCLSKMNVIELVDLPDELILFIMKKVNPRMLLLCSMIGIGNNRLEALAFDICHSIDLTFDYPQAPHRLFRRRFFSHVMPRISYDIQSLRINLNHIQSIKTFVENNCNGTLPNLTHLKIMLGTNQVKTGIPYTIVTIGNVFENNLNLISKIRSISCPNLKQMTMTMYRNFNNYVPCISLLQQLLNVEYLTLLLAIGVQGTTPNHFIDGFFLERNILPYMPRLRQFNYHIRSILKNASHITIDQIRQSFLKQQQPFDCVLDNFNNNYGQCQIYSLPFIGTRLDFVSNRFPLFDINKTFSNITILLLFDDVKPFESIFFERVARALPQLRTLEIFNQLEQQEKTTAKKISIDFTHLAVLILYDIHIDYAQQFLCQIHLPSLIELVINKDILLTIIDENQQQARDNCSRVGTIRTSKPSYESIDIIENFFPLAYYVKHPNE</sequence>
<gene>
    <name evidence="1" type="ORF">ZHD862_LOCUS17594</name>
</gene>
<comment type="caution">
    <text evidence="1">The sequence shown here is derived from an EMBL/GenBank/DDBJ whole genome shotgun (WGS) entry which is preliminary data.</text>
</comment>
<proteinExistence type="predicted"/>